<name>A0ABQ5IKT8_9ASTR</name>
<comment type="caution">
    <text evidence="1">The sequence shown here is derived from an EMBL/GenBank/DDBJ whole genome shotgun (WGS) entry which is preliminary data.</text>
</comment>
<dbReference type="Proteomes" id="UP001151760">
    <property type="component" value="Unassembled WGS sequence"/>
</dbReference>
<evidence type="ECO:0000313" key="2">
    <source>
        <dbReference type="Proteomes" id="UP001151760"/>
    </source>
</evidence>
<sequence>MGMWYPKDSGFVLKAFADADYAGCHDTRRSTSGSAQFLGHHDVCSNPLVSRTPRLWNCVHKIDVCEIQSASALCCNSVQSAFKAIDIVSKTSSKSRGSALPHLLMLGNKQMSTETPRETTGCVWSLFEGETKLNHVKEDCSIIPVLTRCVPPGYSYECLAGLGLRHSEWVP</sequence>
<dbReference type="EMBL" id="BQNB010020902">
    <property type="protein sequence ID" value="GJU00821.1"/>
    <property type="molecule type" value="Genomic_DNA"/>
</dbReference>
<gene>
    <name evidence="1" type="ORF">Tco_1111159</name>
</gene>
<reference evidence="1" key="1">
    <citation type="journal article" date="2022" name="Int. J. Mol. Sci.">
        <title>Draft Genome of Tanacetum Coccineum: Genomic Comparison of Closely Related Tanacetum-Family Plants.</title>
        <authorList>
            <person name="Yamashiro T."/>
            <person name="Shiraishi A."/>
            <person name="Nakayama K."/>
            <person name="Satake H."/>
        </authorList>
    </citation>
    <scope>NUCLEOTIDE SEQUENCE</scope>
</reference>
<protein>
    <submittedName>
        <fullName evidence="1">Uncharacterized protein</fullName>
    </submittedName>
</protein>
<accession>A0ABQ5IKT8</accession>
<reference evidence="1" key="2">
    <citation type="submission" date="2022-01" db="EMBL/GenBank/DDBJ databases">
        <authorList>
            <person name="Yamashiro T."/>
            <person name="Shiraishi A."/>
            <person name="Satake H."/>
            <person name="Nakayama K."/>
        </authorList>
    </citation>
    <scope>NUCLEOTIDE SEQUENCE</scope>
</reference>
<evidence type="ECO:0000313" key="1">
    <source>
        <dbReference type="EMBL" id="GJU00821.1"/>
    </source>
</evidence>
<proteinExistence type="predicted"/>
<keyword evidence="2" id="KW-1185">Reference proteome</keyword>
<organism evidence="1 2">
    <name type="scientific">Tanacetum coccineum</name>
    <dbReference type="NCBI Taxonomy" id="301880"/>
    <lineage>
        <taxon>Eukaryota</taxon>
        <taxon>Viridiplantae</taxon>
        <taxon>Streptophyta</taxon>
        <taxon>Embryophyta</taxon>
        <taxon>Tracheophyta</taxon>
        <taxon>Spermatophyta</taxon>
        <taxon>Magnoliopsida</taxon>
        <taxon>eudicotyledons</taxon>
        <taxon>Gunneridae</taxon>
        <taxon>Pentapetalae</taxon>
        <taxon>asterids</taxon>
        <taxon>campanulids</taxon>
        <taxon>Asterales</taxon>
        <taxon>Asteraceae</taxon>
        <taxon>Asteroideae</taxon>
        <taxon>Anthemideae</taxon>
        <taxon>Anthemidinae</taxon>
        <taxon>Tanacetum</taxon>
    </lineage>
</organism>